<dbReference type="InterPro" id="IPR029062">
    <property type="entry name" value="Class_I_gatase-like"/>
</dbReference>
<dbReference type="Gene3D" id="3.40.50.10320">
    <property type="entry name" value="LmbE-like"/>
    <property type="match status" value="1"/>
</dbReference>
<reference evidence="1" key="1">
    <citation type="submission" date="2018-05" db="EMBL/GenBank/DDBJ databases">
        <authorList>
            <person name="Lanie J.A."/>
            <person name="Ng W.-L."/>
            <person name="Kazmierczak K.M."/>
            <person name="Andrzejewski T.M."/>
            <person name="Davidsen T.M."/>
            <person name="Wayne K.J."/>
            <person name="Tettelin H."/>
            <person name="Glass J.I."/>
            <person name="Rusch D."/>
            <person name="Podicherti R."/>
            <person name="Tsui H.-C.T."/>
            <person name="Winkler M.E."/>
        </authorList>
    </citation>
    <scope>NUCLEOTIDE SEQUENCE</scope>
</reference>
<name>A0A381PLZ2_9ZZZZ</name>
<accession>A0A381PLZ2</accession>
<dbReference type="InterPro" id="IPR003737">
    <property type="entry name" value="GlcNAc_PI_deacetylase-related"/>
</dbReference>
<sequence length="890" mass="96722">MMRLFRVWLNQFTVLSVLAFIAIPLCVDAQSMRGTGVVPTGLLLRQMDGVKRVLIIGAHPDDEDTSLLTALARGWGVETAYLALTRGDGGQNLIGPELWEGLGVIRTGELEAARTLDGGQQFFTRAFDYGFSKSADEALSLWSREDLLEDVTWVVRKFRPHVIVSEFSGTPRDGHGQHQAAGIIAREVFEAAGDRSRFTEQFAHGVEPWRPAKLYETSRRRFFGGGGDTTEDVTVIDTGSHDPLLGRSLFQLSMESRSQHRSQDMGAPQPFGPQDTGLTLVDTHIDGFNDGMFSGIDTTLVGIATRLDSESGARVLPHLEAYRASVARARDIFGLNPSAIVPDLAEALEHLVVAGEVAGTVADQEFIIALGKKKILATQALMAASAITFDVRVADDLLVPGQAVQVQAHLWNGGDVHLANPTVDLEIPEAWEAREMSVSGLSANGEVIAGTLATWTFDLIVSDGSDVSRLYFLREDRDGARYRWPDEPDLWGMPRDPAPVRGRAVFSQTLQGESMGGRVETVVPWRYVGVDPSFGEFEKPVLVVPGVSVAVAPGGIAWPQGQAQSQAISVIVRSQENEGARGEVRLVAPQGWMVTPAEHSFDLRDSGAERTLAFTVQPQGGISLGDHAFQAVVRTDDDNTYTEGFTLIDYEHIPRSPLYSDAEVVITVFPVAVTPGLRVGYIMGSGDDGPEAIRQLGVEVDVLDENTVRSGSFSSFDVLVLGVRAYEVRPDLRAASAQILDFSRAGGTVLVQYNRGSLGSLAPQAIQVGRGSPRVSDETAEVTLLAPLSPALTTPNQITQFDFEGWVQERGLYFAASWDNAYVPLLEMNDPGEEARHGSLLVATVGEGLFIYTGLAFFRQWASRVPGAYRLFANLISLDPANWREFTSRN</sequence>
<proteinExistence type="predicted"/>
<protein>
    <recommendedName>
        <fullName evidence="2">Alpha-galactosidase NEW3 domain-containing protein</fullName>
    </recommendedName>
</protein>
<evidence type="ECO:0008006" key="2">
    <source>
        <dbReference type="Google" id="ProtNLM"/>
    </source>
</evidence>
<dbReference type="SUPFAM" id="SSF52317">
    <property type="entry name" value="Class I glutamine amidotransferase-like"/>
    <property type="match status" value="1"/>
</dbReference>
<dbReference type="EMBL" id="UINC01001002">
    <property type="protein sequence ID" value="SUZ67069.1"/>
    <property type="molecule type" value="Genomic_DNA"/>
</dbReference>
<gene>
    <name evidence="1" type="ORF">METZ01_LOCUS19923</name>
</gene>
<dbReference type="AlphaFoldDB" id="A0A381PLZ2"/>
<evidence type="ECO:0000313" key="1">
    <source>
        <dbReference type="EMBL" id="SUZ67069.1"/>
    </source>
</evidence>
<dbReference type="SUPFAM" id="SSF102588">
    <property type="entry name" value="LmbE-like"/>
    <property type="match status" value="1"/>
</dbReference>
<organism evidence="1">
    <name type="scientific">marine metagenome</name>
    <dbReference type="NCBI Taxonomy" id="408172"/>
    <lineage>
        <taxon>unclassified sequences</taxon>
        <taxon>metagenomes</taxon>
        <taxon>ecological metagenomes</taxon>
    </lineage>
</organism>
<dbReference type="InterPro" id="IPR024078">
    <property type="entry name" value="LmbE-like_dom_sf"/>
</dbReference>
<dbReference type="Pfam" id="PF02585">
    <property type="entry name" value="PIG-L"/>
    <property type="match status" value="1"/>
</dbReference>